<feature type="signal peptide" evidence="2">
    <location>
        <begin position="1"/>
        <end position="18"/>
    </location>
</feature>
<accession>A0A9N9TGL7</accession>
<evidence type="ECO:0000313" key="3">
    <source>
        <dbReference type="EMBL" id="CAG9854426.1"/>
    </source>
</evidence>
<feature type="chain" id="PRO_5040370246" evidence="2">
    <location>
        <begin position="19"/>
        <end position="367"/>
    </location>
</feature>
<evidence type="ECO:0000256" key="2">
    <source>
        <dbReference type="SAM" id="SignalP"/>
    </source>
</evidence>
<organism evidence="3 4">
    <name type="scientific">Phyllotreta striolata</name>
    <name type="common">Striped flea beetle</name>
    <name type="synonym">Crioceris striolata</name>
    <dbReference type="NCBI Taxonomy" id="444603"/>
    <lineage>
        <taxon>Eukaryota</taxon>
        <taxon>Metazoa</taxon>
        <taxon>Ecdysozoa</taxon>
        <taxon>Arthropoda</taxon>
        <taxon>Hexapoda</taxon>
        <taxon>Insecta</taxon>
        <taxon>Pterygota</taxon>
        <taxon>Neoptera</taxon>
        <taxon>Endopterygota</taxon>
        <taxon>Coleoptera</taxon>
        <taxon>Polyphaga</taxon>
        <taxon>Cucujiformia</taxon>
        <taxon>Chrysomeloidea</taxon>
        <taxon>Chrysomelidae</taxon>
        <taxon>Galerucinae</taxon>
        <taxon>Alticini</taxon>
        <taxon>Phyllotreta</taxon>
    </lineage>
</organism>
<dbReference type="EMBL" id="OU900094">
    <property type="protein sequence ID" value="CAG9854426.1"/>
    <property type="molecule type" value="Genomic_DNA"/>
</dbReference>
<feature type="compositionally biased region" description="Low complexity" evidence="1">
    <location>
        <begin position="257"/>
        <end position="292"/>
    </location>
</feature>
<feature type="region of interest" description="Disordered" evidence="1">
    <location>
        <begin position="233"/>
        <end position="301"/>
    </location>
</feature>
<keyword evidence="4" id="KW-1185">Reference proteome</keyword>
<name>A0A9N9TGL7_PHYSR</name>
<dbReference type="Proteomes" id="UP001153712">
    <property type="component" value="Chromosome 1"/>
</dbReference>
<dbReference type="AlphaFoldDB" id="A0A9N9TGL7"/>
<proteinExistence type="predicted"/>
<sequence>MFIINAINFLVLLAVSSATFFDIFAESNGVITEKGHEIYEKVKNYFYSPHENIEVSLDLDSFLQANGNVLAKLRDVYFRSMEVSKQAAEVSEDISDITGVFYDSMANLQTESAKLSTQLQELLNDPEGNLHVFELTILSAEDIAKNIWDLLERFFQILVGAKEVAGDTHVLVQMRKKDTNIVNPAEEVPEDLPETNEPADDANDPIEIDPIDIPATDDDDDNLVIVISESASKEVEPLEPIKPEESIIIVPRPPSPDSVDSTTLEPSTSTEPSTTTTTTTTEEPTTTSTTTPKPHHSHSHSHHHHENLCNCDLCSCTKSCKPSKGEAIPFISCPAHHTCCIMKPTSGDYDWEALLETQYKHLYNNLA</sequence>
<evidence type="ECO:0000256" key="1">
    <source>
        <dbReference type="SAM" id="MobiDB-lite"/>
    </source>
</evidence>
<keyword evidence="2" id="KW-0732">Signal</keyword>
<feature type="compositionally biased region" description="Basic and acidic residues" evidence="1">
    <location>
        <begin position="233"/>
        <end position="245"/>
    </location>
</feature>
<protein>
    <submittedName>
        <fullName evidence="3">Uncharacterized protein</fullName>
    </submittedName>
</protein>
<gene>
    <name evidence="3" type="ORF">PHYEVI_LOCUS888</name>
</gene>
<evidence type="ECO:0000313" key="4">
    <source>
        <dbReference type="Proteomes" id="UP001153712"/>
    </source>
</evidence>
<reference evidence="3" key="1">
    <citation type="submission" date="2022-01" db="EMBL/GenBank/DDBJ databases">
        <authorList>
            <person name="King R."/>
        </authorList>
    </citation>
    <scope>NUCLEOTIDE SEQUENCE</scope>
</reference>